<gene>
    <name evidence="1" type="ORF">DPMN_037207</name>
</gene>
<dbReference type="Proteomes" id="UP000828390">
    <property type="component" value="Unassembled WGS sequence"/>
</dbReference>
<organism evidence="1 2">
    <name type="scientific">Dreissena polymorpha</name>
    <name type="common">Zebra mussel</name>
    <name type="synonym">Mytilus polymorpha</name>
    <dbReference type="NCBI Taxonomy" id="45954"/>
    <lineage>
        <taxon>Eukaryota</taxon>
        <taxon>Metazoa</taxon>
        <taxon>Spiralia</taxon>
        <taxon>Lophotrochozoa</taxon>
        <taxon>Mollusca</taxon>
        <taxon>Bivalvia</taxon>
        <taxon>Autobranchia</taxon>
        <taxon>Heteroconchia</taxon>
        <taxon>Euheterodonta</taxon>
        <taxon>Imparidentia</taxon>
        <taxon>Neoheterodontei</taxon>
        <taxon>Myida</taxon>
        <taxon>Dreissenoidea</taxon>
        <taxon>Dreissenidae</taxon>
        <taxon>Dreissena</taxon>
    </lineage>
</organism>
<keyword evidence="2" id="KW-1185">Reference proteome</keyword>
<evidence type="ECO:0000313" key="1">
    <source>
        <dbReference type="EMBL" id="KAH3873966.1"/>
    </source>
</evidence>
<protein>
    <submittedName>
        <fullName evidence="1">Uncharacterized protein</fullName>
    </submittedName>
</protein>
<sequence>MSVDGRVGWVRGILLHGLQESRVQQKRHKQNRRLRHGQIISTRRPNRMLTPRIAVALGIDQRIDAESVLTSDMNERLDTFENLTNIEVVRRYRLDKDGIDRLNQEYGERLSPKTLGPKNPSVSRAVTQFTEMLASRETTSRFILFPLNMHDVSRVKTDFQGIANFPNVVGVVDGTQVQMCRMHMSIEWDIILSIPR</sequence>
<reference evidence="1" key="2">
    <citation type="submission" date="2020-11" db="EMBL/GenBank/DDBJ databases">
        <authorList>
            <person name="McCartney M.A."/>
            <person name="Auch B."/>
            <person name="Kono T."/>
            <person name="Mallez S."/>
            <person name="Becker A."/>
            <person name="Gohl D.M."/>
            <person name="Silverstein K.A.T."/>
            <person name="Koren S."/>
            <person name="Bechman K.B."/>
            <person name="Herman A."/>
            <person name="Abrahante J.E."/>
            <person name="Garbe J."/>
        </authorList>
    </citation>
    <scope>NUCLEOTIDE SEQUENCE</scope>
    <source>
        <strain evidence="1">Duluth1</strain>
        <tissue evidence="1">Whole animal</tissue>
    </source>
</reference>
<proteinExistence type="predicted"/>
<name>A0A9D4MCY3_DREPO</name>
<dbReference type="EMBL" id="JAIWYP010000002">
    <property type="protein sequence ID" value="KAH3873966.1"/>
    <property type="molecule type" value="Genomic_DNA"/>
</dbReference>
<evidence type="ECO:0000313" key="2">
    <source>
        <dbReference type="Proteomes" id="UP000828390"/>
    </source>
</evidence>
<reference evidence="1" key="1">
    <citation type="journal article" date="2019" name="bioRxiv">
        <title>The Genome of the Zebra Mussel, Dreissena polymorpha: A Resource for Invasive Species Research.</title>
        <authorList>
            <person name="McCartney M.A."/>
            <person name="Auch B."/>
            <person name="Kono T."/>
            <person name="Mallez S."/>
            <person name="Zhang Y."/>
            <person name="Obille A."/>
            <person name="Becker A."/>
            <person name="Abrahante J.E."/>
            <person name="Garbe J."/>
            <person name="Badalamenti J.P."/>
            <person name="Herman A."/>
            <person name="Mangelson H."/>
            <person name="Liachko I."/>
            <person name="Sullivan S."/>
            <person name="Sone E.D."/>
            <person name="Koren S."/>
            <person name="Silverstein K.A.T."/>
            <person name="Beckman K.B."/>
            <person name="Gohl D.M."/>
        </authorList>
    </citation>
    <scope>NUCLEOTIDE SEQUENCE</scope>
    <source>
        <strain evidence="1">Duluth1</strain>
        <tissue evidence="1">Whole animal</tissue>
    </source>
</reference>
<accession>A0A9D4MCY3</accession>
<dbReference type="AlphaFoldDB" id="A0A9D4MCY3"/>
<comment type="caution">
    <text evidence="1">The sequence shown here is derived from an EMBL/GenBank/DDBJ whole genome shotgun (WGS) entry which is preliminary data.</text>
</comment>